<feature type="compositionally biased region" description="Low complexity" evidence="2">
    <location>
        <begin position="1007"/>
        <end position="1018"/>
    </location>
</feature>
<feature type="coiled-coil region" evidence="1">
    <location>
        <begin position="509"/>
        <end position="536"/>
    </location>
</feature>
<feature type="compositionally biased region" description="Basic residues" evidence="2">
    <location>
        <begin position="714"/>
        <end position="726"/>
    </location>
</feature>
<dbReference type="VEuPathDB" id="TriTrypDB:TvY486_0101480"/>
<feature type="domain" description="DUF4456" evidence="3">
    <location>
        <begin position="1067"/>
        <end position="1268"/>
    </location>
</feature>
<feature type="coiled-coil region" evidence="1">
    <location>
        <begin position="27"/>
        <end position="87"/>
    </location>
</feature>
<feature type="compositionally biased region" description="Polar residues" evidence="2">
    <location>
        <begin position="1027"/>
        <end position="1038"/>
    </location>
</feature>
<dbReference type="Pfam" id="PF14644">
    <property type="entry name" value="DUF4456"/>
    <property type="match status" value="1"/>
</dbReference>
<feature type="coiled-coil region" evidence="1">
    <location>
        <begin position="350"/>
        <end position="384"/>
    </location>
</feature>
<evidence type="ECO:0000256" key="2">
    <source>
        <dbReference type="SAM" id="MobiDB-lite"/>
    </source>
</evidence>
<feature type="region of interest" description="Disordered" evidence="2">
    <location>
        <begin position="703"/>
        <end position="767"/>
    </location>
</feature>
<feature type="coiled-coil region" evidence="1">
    <location>
        <begin position="1105"/>
        <end position="1132"/>
    </location>
</feature>
<feature type="compositionally biased region" description="Basic and acidic residues" evidence="2">
    <location>
        <begin position="743"/>
        <end position="763"/>
    </location>
</feature>
<name>G0TRD6_TRYVY</name>
<dbReference type="PANTHER" id="PTHR21444:SF14">
    <property type="entry name" value="COILED-COIL DOMAIN-CONTAINING PROTEIN 180"/>
    <property type="match status" value="1"/>
</dbReference>
<evidence type="ECO:0000313" key="4">
    <source>
        <dbReference type="EMBL" id="CCC46500.1"/>
    </source>
</evidence>
<feature type="coiled-coil region" evidence="1">
    <location>
        <begin position="789"/>
        <end position="816"/>
    </location>
</feature>
<gene>
    <name evidence="4" type="ORF">TVY486_0101480</name>
</gene>
<reference evidence="4" key="1">
    <citation type="journal article" date="2012" name="Proc. Natl. Acad. Sci. U.S.A.">
        <title>Antigenic diversity is generated by distinct evolutionary mechanisms in African trypanosome species.</title>
        <authorList>
            <person name="Jackson A.P."/>
            <person name="Berry A."/>
            <person name="Aslett M."/>
            <person name="Allison H.C."/>
            <person name="Burton P."/>
            <person name="Vavrova-Anderson J."/>
            <person name="Brown R."/>
            <person name="Browne H."/>
            <person name="Corton N."/>
            <person name="Hauser H."/>
            <person name="Gamble J."/>
            <person name="Gilderthorp R."/>
            <person name="Marcello L."/>
            <person name="McQuillan J."/>
            <person name="Otto T.D."/>
            <person name="Quail M.A."/>
            <person name="Sanders M.J."/>
            <person name="van Tonder A."/>
            <person name="Ginger M.L."/>
            <person name="Field M.C."/>
            <person name="Barry J.D."/>
            <person name="Hertz-Fowler C."/>
            <person name="Berriman M."/>
        </authorList>
    </citation>
    <scope>NUCLEOTIDE SEQUENCE</scope>
    <source>
        <strain evidence="4">Y486</strain>
    </source>
</reference>
<sequence>MSSLQLPATDGASRLLLRLANRQQQALSAFQDSVRKFNKQLDEQQTQQLVLLQGFLQQSHKDTSRLLQEELTRVEDHQQQLTRYAETHNDNPKEGIVLEPFTDRYHTEEAHFNGGAASMQADRQRLIEMAITLQDSYEARVKAIDKCNDAMNASEEQRCVWMKRALFDLVVALAQIGYTGVSASQVMAQRVIHATNESLCRNHAAYKSLLLQLKSREILSQRMYCRQMAEIYDRVMQLMASSSIAWAVTLLQTAHFRRPDFRHLLLQRVSGIVSDMRHDGSEFLQNIGFTLQSLQRSRDPLPTECGQICGGTTHDGWLRGFDGNLFSPVFVPSAPGDVAAEWRVKANILVRHAVAQSSKLLQELRKAEENLRDTVENVQAQLQHILHWLCETDKPVNETSAWAKASMYEVDSVYLPFTKPNAARLNKYMEEVGTRLHPLSQIIHAESEWFVSVVDDALNRSYTSLECLLLTDHRSVLYTFDHATSALSNTVTGALGFIRDRLVVQYEAHKDHEDEVRFVEEELARAQQRIRSAETEEEAEKMFTHGLKTLEQLSNLYKTFHRDRVKSLQQLEEEGVAETEKQCTVLLRLFGLESEEVCLRRLEEERAAAAAAIAASATKSRGKETKEIVETDEEIDDVDLSVYPTVIADDGTPYLIVSPLMLGAESVVKVLQSECRRYLRCFGIAVPDDLEKLKKMYVEGIENEDEDEDGTNGGKKRGAATHKKDKKQGGKNAKKKANQKKAKQADGTEKESGKGENGQKEGDPDSEQNVLMRVAAMLWSVDDGIVQAKKALDANLEQHIRQLEELKNTYNTTFKQNVGELQMLANLQDISARFKAHVHSALALCDTNEAKLLGMLTELEEKLKAAPEVYDFSNLRRITSREHVEKAAMATPAGRSFAPSPSNDCVNDSISKDANAAAFSEDRLHMAEAELRERLADAMVEVQHEVRTSEAAHILRLLDKIRTAFYVRGRTLDCMQYGVEFLSIPQENYVEPRTTSPNEGTIDEMISSRGCPTPSTSRPSRRSRVSNAQPPENTSPYSTIELPAVVTLETQVRELMESAMSCACTLVEQHFASFPSPMRSRAPGMFSGTAEEITQAFDQLCEQQLQRTQQHLKQATRRYREHVQRLATAIKKVPNRVAASTFSLSCVALEKRVSAVLDVFARLYGESMSLRNMYENLVKATFASNRNRKRLNQVCTAEEVRQSVTQEVIDRFWKLSMREMEEETNMHLARSLNVKDCFFALLRGLVGPDHLKVQENDVSHRGLRRLMQLKAKEAREKELQQQVSPRRERRLRETMQRQRHSEGSAEGGDGKKGEGPLDTTKGILPLLVQRESEQGSVCVSNFHPIDQGHLRCSPTFNMRPTNNHHSQGSQLAFSLPRRHSRVTGCEQQQQASPKTTITISGPTTAAHKETAKVTLQSIDAFGRNITEAAEKMNDAFLEWLEREQVWKSTWEAAIGIFDA</sequence>
<dbReference type="PANTHER" id="PTHR21444">
    <property type="entry name" value="COILED-COIL DOMAIN-CONTAINING PROTEIN 180"/>
    <property type="match status" value="1"/>
</dbReference>
<organism evidence="4">
    <name type="scientific">Trypanosoma vivax (strain Y486)</name>
    <dbReference type="NCBI Taxonomy" id="1055687"/>
    <lineage>
        <taxon>Eukaryota</taxon>
        <taxon>Discoba</taxon>
        <taxon>Euglenozoa</taxon>
        <taxon>Kinetoplastea</taxon>
        <taxon>Metakinetoplastina</taxon>
        <taxon>Trypanosomatida</taxon>
        <taxon>Trypanosomatidae</taxon>
        <taxon>Trypanosoma</taxon>
        <taxon>Duttonella</taxon>
    </lineage>
</organism>
<dbReference type="EMBL" id="HE573017">
    <property type="protein sequence ID" value="CCC46500.1"/>
    <property type="molecule type" value="Genomic_DNA"/>
</dbReference>
<accession>G0TRD6</accession>
<keyword evidence="1" id="KW-0175">Coiled coil</keyword>
<dbReference type="InterPro" id="IPR027914">
    <property type="entry name" value="DUF4456"/>
</dbReference>
<proteinExistence type="predicted"/>
<evidence type="ECO:0000256" key="1">
    <source>
        <dbReference type="SAM" id="Coils"/>
    </source>
</evidence>
<protein>
    <recommendedName>
        <fullName evidence="3">DUF4456 domain-containing protein</fullName>
    </recommendedName>
</protein>
<evidence type="ECO:0000259" key="3">
    <source>
        <dbReference type="Pfam" id="PF14644"/>
    </source>
</evidence>
<feature type="region of interest" description="Disordered" evidence="2">
    <location>
        <begin position="990"/>
        <end position="1038"/>
    </location>
</feature>
<feature type="compositionally biased region" description="Basic residues" evidence="2">
    <location>
        <begin position="732"/>
        <end position="742"/>
    </location>
</feature>
<feature type="region of interest" description="Disordered" evidence="2">
    <location>
        <begin position="1273"/>
        <end position="1319"/>
    </location>
</feature>
<feature type="compositionally biased region" description="Basic and acidic residues" evidence="2">
    <location>
        <begin position="1290"/>
        <end position="1315"/>
    </location>
</feature>